<dbReference type="NCBIfam" id="TIGR00229">
    <property type="entry name" value="sensory_box"/>
    <property type="match status" value="1"/>
</dbReference>
<keyword evidence="4" id="KW-1185">Reference proteome</keyword>
<keyword evidence="1" id="KW-0808">Transferase</keyword>
<dbReference type="InterPro" id="IPR036890">
    <property type="entry name" value="HATPase_C_sf"/>
</dbReference>
<evidence type="ECO:0000256" key="1">
    <source>
        <dbReference type="ARBA" id="ARBA00022527"/>
    </source>
</evidence>
<reference evidence="3 4" key="1">
    <citation type="submission" date="2016-07" db="EMBL/GenBank/DDBJ databases">
        <title>Enhancement of antibiotic productionsby engineered nitrateutilization in actinobacteria.</title>
        <authorList>
            <person name="Meng S.C."/>
        </authorList>
    </citation>
    <scope>NUCLEOTIDE SEQUENCE [LARGE SCALE GENOMIC DNA]</scope>
    <source>
        <strain evidence="3 4">NRRL 2936</strain>
    </source>
</reference>
<dbReference type="CDD" id="cd16936">
    <property type="entry name" value="HATPase_RsbW-like"/>
    <property type="match status" value="1"/>
</dbReference>
<keyword evidence="1" id="KW-0418">Kinase</keyword>
<dbReference type="STRING" id="1915.SLINC_2760"/>
<dbReference type="SMART" id="SM00091">
    <property type="entry name" value="PAS"/>
    <property type="match status" value="1"/>
</dbReference>
<dbReference type="PROSITE" id="PS50112">
    <property type="entry name" value="PAS"/>
    <property type="match status" value="1"/>
</dbReference>
<dbReference type="RefSeq" id="WP_067432003.1">
    <property type="nucleotide sequence ID" value="NZ_CP016438.1"/>
</dbReference>
<accession>A0A1B1M8Y4</accession>
<protein>
    <submittedName>
        <fullName evidence="3">Putative PAS/PAC sensor protein</fullName>
    </submittedName>
</protein>
<dbReference type="SMART" id="SM00387">
    <property type="entry name" value="HATPase_c"/>
    <property type="match status" value="1"/>
</dbReference>
<sequence length="386" mass="40625">MTVCATVRPTVSSRLLSASLGVCPLVAALDVLLGARPQIIALLVIAPLLACTSLGVRLTALVACCAVAFGCAAGLLDGTALTSAFLVRWSGLLLGCALTVRVAARRVALEAALSSLARCEEAARHAGRPLADDLAPAPTAADREAAEVQVKDVAALAEQCPQAVIAKTLDGRITYWNAAAQRLYGYLPKEAIGAHVSMLAPPERRGEIDDLLTRLGRGERIDHFATRRSTSTGRAIDVDLTLWPLRAGDGHPVGACVMVRRSPAVTERDLAAVPASVAEGRAFVGEFLAERDRTAVVDEARLLASEVLTNAVQHGEGPVRLRLSLTEDELTVEVTDRGPGMPRRRHAGKADESGRGLELVDSLATAWGTRPAADGKTVWFTLPAPP</sequence>
<dbReference type="Pfam" id="PF08448">
    <property type="entry name" value="PAS_4"/>
    <property type="match status" value="1"/>
</dbReference>
<dbReference type="InterPro" id="IPR035965">
    <property type="entry name" value="PAS-like_dom_sf"/>
</dbReference>
<dbReference type="CDD" id="cd00130">
    <property type="entry name" value="PAS"/>
    <property type="match status" value="1"/>
</dbReference>
<dbReference type="InterPro" id="IPR050267">
    <property type="entry name" value="Anti-sigma-factor_SerPK"/>
</dbReference>
<proteinExistence type="predicted"/>
<name>A0A1B1M8Y4_STRLN</name>
<gene>
    <name evidence="3" type="ORF">SLINC_2760</name>
</gene>
<dbReference type="InterPro" id="IPR000014">
    <property type="entry name" value="PAS"/>
</dbReference>
<dbReference type="AlphaFoldDB" id="A0A1B1M8Y4"/>
<evidence type="ECO:0000313" key="4">
    <source>
        <dbReference type="Proteomes" id="UP000092598"/>
    </source>
</evidence>
<dbReference type="InterPro" id="IPR003594">
    <property type="entry name" value="HATPase_dom"/>
</dbReference>
<dbReference type="PATRIC" id="fig|1915.4.peg.3047"/>
<dbReference type="PANTHER" id="PTHR35526">
    <property type="entry name" value="ANTI-SIGMA-F FACTOR RSBW-RELATED"/>
    <property type="match status" value="1"/>
</dbReference>
<dbReference type="GO" id="GO:0004674">
    <property type="term" value="F:protein serine/threonine kinase activity"/>
    <property type="evidence" value="ECO:0007669"/>
    <property type="project" value="UniProtKB-KW"/>
</dbReference>
<dbReference type="PANTHER" id="PTHR35526:SF3">
    <property type="entry name" value="ANTI-SIGMA-F FACTOR RSBW"/>
    <property type="match status" value="1"/>
</dbReference>
<dbReference type="Pfam" id="PF13581">
    <property type="entry name" value="HATPase_c_2"/>
    <property type="match status" value="1"/>
</dbReference>
<dbReference type="Gene3D" id="3.30.565.10">
    <property type="entry name" value="Histidine kinase-like ATPase, C-terminal domain"/>
    <property type="match status" value="1"/>
</dbReference>
<dbReference type="OrthoDB" id="4166172at2"/>
<dbReference type="SUPFAM" id="SSF55785">
    <property type="entry name" value="PYP-like sensor domain (PAS domain)"/>
    <property type="match status" value="1"/>
</dbReference>
<feature type="domain" description="PAS" evidence="2">
    <location>
        <begin position="149"/>
        <end position="219"/>
    </location>
</feature>
<dbReference type="Proteomes" id="UP000092598">
    <property type="component" value="Chromosome"/>
</dbReference>
<evidence type="ECO:0000313" key="3">
    <source>
        <dbReference type="EMBL" id="ANS64984.1"/>
    </source>
</evidence>
<dbReference type="EMBL" id="CP016438">
    <property type="protein sequence ID" value="ANS64984.1"/>
    <property type="molecule type" value="Genomic_DNA"/>
</dbReference>
<keyword evidence="1" id="KW-0723">Serine/threonine-protein kinase</keyword>
<dbReference type="InterPro" id="IPR013656">
    <property type="entry name" value="PAS_4"/>
</dbReference>
<dbReference type="Gene3D" id="3.30.450.20">
    <property type="entry name" value="PAS domain"/>
    <property type="match status" value="1"/>
</dbReference>
<evidence type="ECO:0000259" key="2">
    <source>
        <dbReference type="PROSITE" id="PS50112"/>
    </source>
</evidence>
<organism evidence="3 4">
    <name type="scientific">Streptomyces lincolnensis</name>
    <dbReference type="NCBI Taxonomy" id="1915"/>
    <lineage>
        <taxon>Bacteria</taxon>
        <taxon>Bacillati</taxon>
        <taxon>Actinomycetota</taxon>
        <taxon>Actinomycetes</taxon>
        <taxon>Kitasatosporales</taxon>
        <taxon>Streptomycetaceae</taxon>
        <taxon>Streptomyces</taxon>
    </lineage>
</organism>
<dbReference type="SUPFAM" id="SSF55874">
    <property type="entry name" value="ATPase domain of HSP90 chaperone/DNA topoisomerase II/histidine kinase"/>
    <property type="match status" value="1"/>
</dbReference>
<dbReference type="KEGG" id="sls:SLINC_2760"/>